<name>A0A7T5VB57_9BACT</name>
<evidence type="ECO:0000313" key="3">
    <source>
        <dbReference type="Proteomes" id="UP000596092"/>
    </source>
</evidence>
<feature type="domain" description="GmrSD restriction endonucleases N-terminal" evidence="1">
    <location>
        <begin position="21"/>
        <end position="217"/>
    </location>
</feature>
<dbReference type="RefSeq" id="WP_199263481.1">
    <property type="nucleotide sequence ID" value="NZ_CP054140.1"/>
</dbReference>
<accession>A0A7T5VB57</accession>
<gene>
    <name evidence="2" type="ORF">HP555_01620</name>
</gene>
<evidence type="ECO:0000259" key="1">
    <source>
        <dbReference type="Pfam" id="PF03235"/>
    </source>
</evidence>
<reference evidence="2 3" key="1">
    <citation type="submission" date="2020-05" db="EMBL/GenBank/DDBJ databases">
        <title>Complete genome of Desulfobulbus oligotrophicus.</title>
        <authorList>
            <person name="Podar M."/>
        </authorList>
    </citation>
    <scope>NUCLEOTIDE SEQUENCE [LARGE SCALE GENOMIC DNA]</scope>
    <source>
        <strain evidence="2 3">Prop6</strain>
    </source>
</reference>
<dbReference type="AlphaFoldDB" id="A0A7T5VB57"/>
<dbReference type="KEGG" id="dog:HP555_01620"/>
<dbReference type="InterPro" id="IPR004919">
    <property type="entry name" value="GmrSD_N"/>
</dbReference>
<dbReference type="Pfam" id="PF03235">
    <property type="entry name" value="GmrSD_N"/>
    <property type="match status" value="1"/>
</dbReference>
<proteinExistence type="predicted"/>
<dbReference type="PANTHER" id="PTHR37292">
    <property type="entry name" value="VNG6097C"/>
    <property type="match status" value="1"/>
</dbReference>
<organism evidence="2 3">
    <name type="scientific">Desulfobulbus oligotrophicus</name>
    <dbReference type="NCBI Taxonomy" id="1909699"/>
    <lineage>
        <taxon>Bacteria</taxon>
        <taxon>Pseudomonadati</taxon>
        <taxon>Thermodesulfobacteriota</taxon>
        <taxon>Desulfobulbia</taxon>
        <taxon>Desulfobulbales</taxon>
        <taxon>Desulfobulbaceae</taxon>
        <taxon>Desulfobulbus</taxon>
    </lineage>
</organism>
<keyword evidence="3" id="KW-1185">Reference proteome</keyword>
<dbReference type="PANTHER" id="PTHR37292:SF2">
    <property type="entry name" value="DUF262 DOMAIN-CONTAINING PROTEIN"/>
    <property type="match status" value="1"/>
</dbReference>
<dbReference type="EMBL" id="CP054140">
    <property type="protein sequence ID" value="QQG64648.1"/>
    <property type="molecule type" value="Genomic_DNA"/>
</dbReference>
<sequence length="600" mass="68932">MASQKYSVNQHLIETLMAWVKSGEIAIPEIQRPFVWDATQVRDLLDSLYQGYPVGYIIVWKNPDVQLKDGSLSGGKKILIDGQQRITALSAALVGNEVINKEYRKVRIRIAFNPKEERFEVSNPAIVRDKSWIPDIAPIMQGEIGLLKLVRQYTEANSEMDEDHLERVLTQLIGITKKQIGMIELAAELDIEMVTEIFIRINREGVTLSQADFAMSKIAANEIYGGNLLRKAIDYFCHLAVAPEFYFFIKENDPEFTATDFFKKMEWLRNENEDLYDPTYSDMLRVAFVAHFARGKLGDLVGLLSGRDFVTRTYKDEIAEQSFARLKDGVMAFMKENHFKRFLMILKSAGFVDSSQLQNRQGPLNFAYALYLKLRRDDYPADKIEHYVRRWFVLSILTGRYSGPLETLFEKDIRSIDQGDFGAFLVNIEAAELSDTFWNVGLVQAMNTSSSNHPAYKAFLAAQVKNNHRGFLSRNITVRSMLEHRGDVHHIFPKNYLQREFGLKRSEYNQIANYVYTQQEINIAVSNQAPGQYLAKVIEQCATNQPVYGGIVDLDDLKYNFEENAVPIALLDNPELSYGQFLTERRRLIAHQLQSYYFSL</sequence>
<dbReference type="Proteomes" id="UP000596092">
    <property type="component" value="Chromosome"/>
</dbReference>
<protein>
    <submittedName>
        <fullName evidence="2">DUF262 domain-containing protein</fullName>
    </submittedName>
</protein>
<evidence type="ECO:0000313" key="2">
    <source>
        <dbReference type="EMBL" id="QQG64648.1"/>
    </source>
</evidence>